<evidence type="ECO:0000259" key="3">
    <source>
        <dbReference type="Pfam" id="PF15420"/>
    </source>
</evidence>
<evidence type="ECO:0000259" key="2">
    <source>
        <dbReference type="Pfam" id="PF10081"/>
    </source>
</evidence>
<dbReference type="Pfam" id="PF10081">
    <property type="entry name" value="Abhydrolase_9"/>
    <property type="match status" value="1"/>
</dbReference>
<gene>
    <name evidence="4" type="ORF">FHW37_11223</name>
</gene>
<dbReference type="PIRSF" id="PIRSF007542">
    <property type="entry name" value="UCP007542"/>
    <property type="match status" value="1"/>
</dbReference>
<dbReference type="InterPro" id="IPR027787">
    <property type="entry name" value="Alpha/beta-hydrolase_catalytic"/>
</dbReference>
<protein>
    <submittedName>
        <fullName evidence="4">Putative membrane protein</fullName>
    </submittedName>
</protein>
<dbReference type="InterPro" id="IPR027788">
    <property type="entry name" value="Alpha/beta-hydrolase_N_dom"/>
</dbReference>
<feature type="domain" description="Alpha/beta-hydrolase N-terminal" evidence="3">
    <location>
        <begin position="28"/>
        <end position="235"/>
    </location>
</feature>
<keyword evidence="1" id="KW-1133">Transmembrane helix</keyword>
<comment type="caution">
    <text evidence="4">The sequence shown here is derived from an EMBL/GenBank/DDBJ whole genome shotgun (WGS) entry which is preliminary data.</text>
</comment>
<dbReference type="InterPro" id="IPR029058">
    <property type="entry name" value="AB_hydrolase_fold"/>
</dbReference>
<accession>A0A561QAJ5</accession>
<dbReference type="SUPFAM" id="SSF53474">
    <property type="entry name" value="alpha/beta-Hydrolases"/>
    <property type="match status" value="1"/>
</dbReference>
<feature type="transmembrane region" description="Helical" evidence="1">
    <location>
        <begin position="77"/>
        <end position="95"/>
    </location>
</feature>
<dbReference type="Pfam" id="PF15420">
    <property type="entry name" value="Abhydrolase_9_N"/>
    <property type="match status" value="1"/>
</dbReference>
<dbReference type="EMBL" id="VIWP01000012">
    <property type="protein sequence ID" value="TWF47385.1"/>
    <property type="molecule type" value="Genomic_DNA"/>
</dbReference>
<feature type="domain" description="Alpha/beta-hydrolase catalytic" evidence="2">
    <location>
        <begin position="252"/>
        <end position="540"/>
    </location>
</feature>
<sequence length="556" mass="61582">MVGGALRLLRSLSAGGLVLGTIFFVASLTPTLIPRSLLMQGGLSGGCFAIGYGLGVAWRWLWRYMQLREPRDRYRKIMKIGAFAICLPLAMLFLYKTTGWQNSIRERMDMEPVGSAHPIEIGVIALLAFITLLMLTRLFLAVVNLISSKADRILPPRISRVIGFSLGIVLFWSVANGLLIRYALHVLDSSFAAFDVMFEPDQDQPTSPLQPGSPASLISWAELGRTGRGFVSSGPSADDIAKFTGQAAQQPIRVYAGLRSGGNAKERAKLAFEELKRVGGFERSILVVITPTGTGWIDPAAIDTIEYLYRGDVASVAVQYSYLSSPLSLLVEPDYGEEAAQALFAQIYQYWTTLPHSHRPKLYLHGLSLGALNSERSAELFEVLADPIQGALWSGPPFASRVWRQVTEARNAGSPAWLPQFRDGSTFRFMNQNGTTALAEAPWGPMRIVYLQHASDAITFFDYRDLYRQPDWMEAPRGPDVSDQLQWFPIVTMLQLAVDMMAANTTPMGFGHVFAPEHYLRAWLLVADLPGWSPQEITRLAHHLTEQRSISNISAD</sequence>
<feature type="transmembrane region" description="Helical" evidence="1">
    <location>
        <begin position="39"/>
        <end position="61"/>
    </location>
</feature>
<evidence type="ECO:0000256" key="1">
    <source>
        <dbReference type="SAM" id="Phobius"/>
    </source>
</evidence>
<keyword evidence="1" id="KW-0472">Membrane</keyword>
<dbReference type="Proteomes" id="UP000320653">
    <property type="component" value="Unassembled WGS sequence"/>
</dbReference>
<keyword evidence="1" id="KW-0812">Transmembrane</keyword>
<name>A0A561QAJ5_9HYPH</name>
<dbReference type="InterPro" id="IPR012037">
    <property type="entry name" value="Alpha/beta-hydrolase_fam"/>
</dbReference>
<feature type="transmembrane region" description="Helical" evidence="1">
    <location>
        <begin position="12"/>
        <end position="33"/>
    </location>
</feature>
<keyword evidence="5" id="KW-1185">Reference proteome</keyword>
<feature type="transmembrane region" description="Helical" evidence="1">
    <location>
        <begin position="161"/>
        <end position="184"/>
    </location>
</feature>
<evidence type="ECO:0000313" key="5">
    <source>
        <dbReference type="Proteomes" id="UP000320653"/>
    </source>
</evidence>
<evidence type="ECO:0000313" key="4">
    <source>
        <dbReference type="EMBL" id="TWF47385.1"/>
    </source>
</evidence>
<organism evidence="4 5">
    <name type="scientific">Neorhizobium alkalisoli</name>
    <dbReference type="NCBI Taxonomy" id="528178"/>
    <lineage>
        <taxon>Bacteria</taxon>
        <taxon>Pseudomonadati</taxon>
        <taxon>Pseudomonadota</taxon>
        <taxon>Alphaproteobacteria</taxon>
        <taxon>Hyphomicrobiales</taxon>
        <taxon>Rhizobiaceae</taxon>
        <taxon>Rhizobium/Agrobacterium group</taxon>
        <taxon>Neorhizobium</taxon>
    </lineage>
</organism>
<reference evidence="4 5" key="1">
    <citation type="submission" date="2019-06" db="EMBL/GenBank/DDBJ databases">
        <title>Sorghum-associated microbial communities from plants grown in Nebraska, USA.</title>
        <authorList>
            <person name="Schachtman D."/>
        </authorList>
    </citation>
    <scope>NUCLEOTIDE SEQUENCE [LARGE SCALE GENOMIC DNA]</scope>
    <source>
        <strain evidence="4 5">1225</strain>
    </source>
</reference>
<feature type="transmembrane region" description="Helical" evidence="1">
    <location>
        <begin position="115"/>
        <end position="140"/>
    </location>
</feature>
<proteinExistence type="predicted"/>
<dbReference type="AlphaFoldDB" id="A0A561QAJ5"/>